<organism evidence="1 2">
    <name type="scientific">Candidatus Magasanikbacteria bacterium CG_4_10_14_0_2_um_filter_33_14</name>
    <dbReference type="NCBI Taxonomy" id="1974636"/>
    <lineage>
        <taxon>Bacteria</taxon>
        <taxon>Candidatus Magasanikiibacteriota</taxon>
    </lineage>
</organism>
<protein>
    <submittedName>
        <fullName evidence="1">Uncharacterized protein</fullName>
    </submittedName>
</protein>
<dbReference type="EMBL" id="PFPL01000042">
    <property type="protein sequence ID" value="PIZ95922.1"/>
    <property type="molecule type" value="Genomic_DNA"/>
</dbReference>
<sequence length="118" mass="13907">MIEREKSIEKYAEMCTVEVYNKKSLTNLKRIYQDEESYRIRWTFNTTVNGWKIKIATGSYHQEMDSEAYSNGNYGYVNKKNITTEMPDPTWSKVNIKQLPIPVESIKIAIENFLNKIN</sequence>
<gene>
    <name evidence="1" type="ORF">COX80_03020</name>
</gene>
<dbReference type="AlphaFoldDB" id="A0A2M7VAW7"/>
<evidence type="ECO:0000313" key="2">
    <source>
        <dbReference type="Proteomes" id="UP000231453"/>
    </source>
</evidence>
<dbReference type="Proteomes" id="UP000231453">
    <property type="component" value="Unassembled WGS sequence"/>
</dbReference>
<evidence type="ECO:0000313" key="1">
    <source>
        <dbReference type="EMBL" id="PIZ95922.1"/>
    </source>
</evidence>
<reference evidence="2" key="1">
    <citation type="submission" date="2017-09" db="EMBL/GenBank/DDBJ databases">
        <title>Depth-based differentiation of microbial function through sediment-hosted aquifers and enrichment of novel symbionts in the deep terrestrial subsurface.</title>
        <authorList>
            <person name="Probst A.J."/>
            <person name="Ladd B."/>
            <person name="Jarett J.K."/>
            <person name="Geller-Mcgrath D.E."/>
            <person name="Sieber C.M.K."/>
            <person name="Emerson J.B."/>
            <person name="Anantharaman K."/>
            <person name="Thomas B.C."/>
            <person name="Malmstrom R."/>
            <person name="Stieglmeier M."/>
            <person name="Klingl A."/>
            <person name="Woyke T."/>
            <person name="Ryan C.M."/>
            <person name="Banfield J.F."/>
        </authorList>
    </citation>
    <scope>NUCLEOTIDE SEQUENCE [LARGE SCALE GENOMIC DNA]</scope>
</reference>
<comment type="caution">
    <text evidence="1">The sequence shown here is derived from an EMBL/GenBank/DDBJ whole genome shotgun (WGS) entry which is preliminary data.</text>
</comment>
<accession>A0A2M7VAW7</accession>
<proteinExistence type="predicted"/>
<name>A0A2M7VAW7_9BACT</name>